<comment type="cofactor">
    <cofactor evidence="1 11">
        <name>Ni(2+)</name>
        <dbReference type="ChEBI" id="CHEBI:49786"/>
    </cofactor>
</comment>
<evidence type="ECO:0000256" key="5">
    <source>
        <dbReference type="ARBA" id="ARBA00012082"/>
    </source>
</evidence>
<keyword evidence="6 11" id="KW-0533">Nickel</keyword>
<reference evidence="13 14" key="1">
    <citation type="journal article" date="2011" name="BMC Genomics">
        <title>Genome sequencing reveals diversification of virulence factor content and possible host adaptation in distinct subpopulations of Salmonella enterica.</title>
        <authorList>
            <person name="den Bakker H.C."/>
            <person name="Moreno Switt A.I."/>
            <person name="Govoni G."/>
            <person name="Cummings C.A."/>
            <person name="Ranieri M.L."/>
            <person name="Degoricija L."/>
            <person name="Hoelzer K."/>
            <person name="Rodriguez-Rivera L.D."/>
            <person name="Brown S."/>
            <person name="Bolchacova E."/>
            <person name="Furtado M.R."/>
            <person name="Wiedmann M."/>
        </authorList>
    </citation>
    <scope>NUCLEOTIDE SEQUENCE [LARGE SCALE GENOMIC DNA]</scope>
    <source>
        <strain evidence="13 14">S5-403</strain>
    </source>
</reference>
<dbReference type="FunFam" id="1.10.645.10:FF:000002">
    <property type="entry name" value="Hydrogenase 2 large subunit"/>
    <property type="match status" value="1"/>
</dbReference>
<feature type="binding site" evidence="11">
    <location>
        <position position="79"/>
    </location>
    <ligand>
        <name>Ni(2+)</name>
        <dbReference type="ChEBI" id="CHEBI:49786"/>
    </ligand>
</feature>
<evidence type="ECO:0000256" key="4">
    <source>
        <dbReference type="ARBA" id="ARBA00011771"/>
    </source>
</evidence>
<dbReference type="InterPro" id="IPR001501">
    <property type="entry name" value="Ni-dep_hyd_lsu"/>
</dbReference>
<dbReference type="PATRIC" id="fig|913242.3.peg.1685"/>
<comment type="similarity">
    <text evidence="3 12">Belongs to the [NiFe]/[NiFeSe] hydrogenase large subunit family.</text>
</comment>
<dbReference type="EC" id="1.12.99.6" evidence="5"/>
<feature type="binding site" evidence="11">
    <location>
        <position position="593"/>
    </location>
    <ligand>
        <name>Fe cation</name>
        <dbReference type="ChEBI" id="CHEBI:24875"/>
    </ligand>
</feature>
<accession>G5Q1Y8</accession>
<comment type="caution">
    <text evidence="13">The sequence shown here is derived from an EMBL/GenBank/DDBJ whole genome shotgun (WGS) entry which is preliminary data.</text>
</comment>
<sequence length="611" mass="68420">MSNQYQTQGYTVNDAGRRLIVDPITRIEGHMRCEVNIDEQNVITNAVSCGTMFRGLEIILQGRDPRDAWAFVERICGVCTGVHALASVYAIEDAIGIQVPDNANIIRNIMLATLWCHDHLVHFYQLAGMDWIDVLNALKADPRATSQLAQSLSAWPMSSPGYFFDVQNRLKKFVDGGQLGIFRNGYWGHPQYKLSPEANLMGFAHYLEALDFQREIVKIHTIFGGKNPHPNWIVGGMPCAINLDQSGAVGAINMERLNLVQSIITRTADFINNVMVPDALAIGQFNKAWSQIGTGLSDKCVLSYGAFPDIANDFSQQSLLMPGGAVVNGDFKNVMPVDLADPQQIQEFVDHAWYRYPDDRLGRHPFDGITDPWYNPGDVKGSDTHIQQLNEQERYSWIKAPRWRGHAMEVGPLARTLIAYHKGDAATIESVDRMMSALKLPLSGIQSTLGRILCRAHEAQWAVGKLQYFFDRLMTNLKNGDLATANTEKWEPASWPQHCRGLPRHRFYRRQHCRGIGFTEAPRGALGHWASIRDQKIELYQCVVPTTWNASPRDPKKQIGAYEAALMGTQMAIPDQPLEILRTLHSFDPCLACSTHVLGDDGSELIAVQVR</sequence>
<evidence type="ECO:0000256" key="10">
    <source>
        <dbReference type="ARBA" id="ARBA00048757"/>
    </source>
</evidence>
<evidence type="ECO:0000256" key="6">
    <source>
        <dbReference type="ARBA" id="ARBA00022596"/>
    </source>
</evidence>
<evidence type="ECO:0000313" key="14">
    <source>
        <dbReference type="Proteomes" id="UP000003221"/>
    </source>
</evidence>
<organism evidence="13 14">
    <name type="scientific">Salmonella enterica subsp. enterica serovar Montevideo str. S5-403</name>
    <dbReference type="NCBI Taxonomy" id="913242"/>
    <lineage>
        <taxon>Bacteria</taxon>
        <taxon>Pseudomonadati</taxon>
        <taxon>Pseudomonadota</taxon>
        <taxon>Gammaproteobacteria</taxon>
        <taxon>Enterobacterales</taxon>
        <taxon>Enterobacteriaceae</taxon>
        <taxon>Salmonella</taxon>
    </lineage>
</organism>
<evidence type="ECO:0000313" key="13">
    <source>
        <dbReference type="EMBL" id="EHC79988.1"/>
    </source>
</evidence>
<comment type="catalytic activity">
    <reaction evidence="10">
        <text>H2 + A = AH2</text>
        <dbReference type="Rhea" id="RHEA:12116"/>
        <dbReference type="ChEBI" id="CHEBI:13193"/>
        <dbReference type="ChEBI" id="CHEBI:17499"/>
        <dbReference type="ChEBI" id="CHEBI:18276"/>
        <dbReference type="EC" id="1.12.99.6"/>
    </reaction>
</comment>
<keyword evidence="7 11" id="KW-0479">Metal-binding</keyword>
<feature type="binding site" evidence="11">
    <location>
        <position position="590"/>
    </location>
    <ligand>
        <name>Ni(2+)</name>
        <dbReference type="ChEBI" id="CHEBI:49786"/>
    </ligand>
</feature>
<feature type="binding site" evidence="11">
    <location>
        <position position="57"/>
    </location>
    <ligand>
        <name>Mg(2+)</name>
        <dbReference type="ChEBI" id="CHEBI:18420"/>
    </ligand>
</feature>
<dbReference type="GO" id="GO:0005886">
    <property type="term" value="C:plasma membrane"/>
    <property type="evidence" value="ECO:0007669"/>
    <property type="project" value="UniProtKB-SubCell"/>
</dbReference>
<dbReference type="GO" id="GO:0016151">
    <property type="term" value="F:nickel cation binding"/>
    <property type="evidence" value="ECO:0007669"/>
    <property type="project" value="InterPro"/>
</dbReference>
<comment type="subcellular location">
    <subcellularLocation>
        <location evidence="2">Cell membrane</location>
        <topology evidence="2">Peripheral membrane protein</topology>
    </subcellularLocation>
</comment>
<protein>
    <recommendedName>
        <fullName evidence="5">hydrogenase (acceptor)</fullName>
        <ecNumber evidence="5">1.12.99.6</ecNumber>
    </recommendedName>
    <alternativeName>
        <fullName evidence="9">NiFe hydrogenase</fullName>
    </alternativeName>
</protein>
<dbReference type="PANTHER" id="PTHR42958">
    <property type="entry name" value="HYDROGENASE-2 LARGE CHAIN"/>
    <property type="match status" value="1"/>
</dbReference>
<dbReference type="Pfam" id="PF00374">
    <property type="entry name" value="NiFeSe_Hases"/>
    <property type="match status" value="1"/>
</dbReference>
<dbReference type="Proteomes" id="UP000003221">
    <property type="component" value="Unassembled WGS sequence"/>
</dbReference>
<dbReference type="GO" id="GO:0033748">
    <property type="term" value="F:hydrogenase (acceptor) activity"/>
    <property type="evidence" value="ECO:0007669"/>
    <property type="project" value="UniProtKB-EC"/>
</dbReference>
<evidence type="ECO:0000256" key="3">
    <source>
        <dbReference type="ARBA" id="ARBA00009292"/>
    </source>
</evidence>
<evidence type="ECO:0000256" key="8">
    <source>
        <dbReference type="ARBA" id="ARBA00023002"/>
    </source>
</evidence>
<dbReference type="InterPro" id="IPR029014">
    <property type="entry name" value="NiFe-Hase_large"/>
</dbReference>
<feature type="binding site" evidence="11">
    <location>
        <position position="79"/>
    </location>
    <ligand>
        <name>Fe cation</name>
        <dbReference type="ChEBI" id="CHEBI:24875"/>
    </ligand>
</feature>
<comment type="cofactor">
    <cofactor evidence="11">
        <name>Fe cation</name>
        <dbReference type="ChEBI" id="CHEBI:24875"/>
    </cofactor>
</comment>
<proteinExistence type="inferred from homology"/>
<dbReference type="GO" id="GO:0008901">
    <property type="term" value="F:ferredoxin hydrogenase activity"/>
    <property type="evidence" value="ECO:0007669"/>
    <property type="project" value="InterPro"/>
</dbReference>
<dbReference type="InterPro" id="IPR018194">
    <property type="entry name" value="Ni-dep_hyd_lsu_Ni_BS"/>
</dbReference>
<evidence type="ECO:0000256" key="7">
    <source>
        <dbReference type="ARBA" id="ARBA00022723"/>
    </source>
</evidence>
<keyword evidence="8 12" id="KW-0560">Oxidoreductase</keyword>
<name>G5Q1Y8_SALMO</name>
<keyword evidence="11" id="KW-0408">Iron</keyword>
<dbReference type="SUPFAM" id="SSF56762">
    <property type="entry name" value="HydB/Nqo4-like"/>
    <property type="match status" value="1"/>
</dbReference>
<feature type="binding site" evidence="11">
    <location>
        <position position="596"/>
    </location>
    <ligand>
        <name>Mg(2+)</name>
        <dbReference type="ChEBI" id="CHEBI:18420"/>
    </ligand>
</feature>
<dbReference type="AlphaFoldDB" id="G5Q1Y8"/>
<evidence type="ECO:0000256" key="9">
    <source>
        <dbReference type="ARBA" id="ARBA00031163"/>
    </source>
</evidence>
<dbReference type="PROSITE" id="PS00508">
    <property type="entry name" value="NI_HGENASE_L_2"/>
    <property type="match status" value="1"/>
</dbReference>
<dbReference type="InterPro" id="IPR050867">
    <property type="entry name" value="NiFe/NiFeSe_hydrgnase_LSU"/>
</dbReference>
<dbReference type="PROSITE" id="PS00507">
    <property type="entry name" value="NI_HGENASE_L_1"/>
    <property type="match status" value="1"/>
</dbReference>
<evidence type="ECO:0000256" key="12">
    <source>
        <dbReference type="RuleBase" id="RU003896"/>
    </source>
</evidence>
<feature type="binding site" evidence="11">
    <location>
        <position position="76"/>
    </location>
    <ligand>
        <name>Ni(2+)</name>
        <dbReference type="ChEBI" id="CHEBI:49786"/>
    </ligand>
</feature>
<evidence type="ECO:0000256" key="11">
    <source>
        <dbReference type="PIRSR" id="PIRSR601501-1"/>
    </source>
</evidence>
<evidence type="ECO:0000256" key="2">
    <source>
        <dbReference type="ARBA" id="ARBA00004202"/>
    </source>
</evidence>
<dbReference type="Gene3D" id="1.10.645.10">
    <property type="entry name" value="Cytochrome-c3 Hydrogenase, chain B"/>
    <property type="match status" value="1"/>
</dbReference>
<dbReference type="EMBL" id="AFCS01000465">
    <property type="protein sequence ID" value="EHC79988.1"/>
    <property type="molecule type" value="Genomic_DNA"/>
</dbReference>
<dbReference type="NCBIfam" id="NF007550">
    <property type="entry name" value="PRK10170.1"/>
    <property type="match status" value="1"/>
</dbReference>
<evidence type="ECO:0000256" key="1">
    <source>
        <dbReference type="ARBA" id="ARBA00001967"/>
    </source>
</evidence>
<gene>
    <name evidence="13" type="ORF">LTSEMON_1900</name>
</gene>
<keyword evidence="11" id="KW-0460">Magnesium</keyword>
<dbReference type="PANTHER" id="PTHR42958:SF3">
    <property type="entry name" value="HYDROGENASE-1 LARGE CHAIN"/>
    <property type="match status" value="1"/>
</dbReference>
<comment type="subunit">
    <text evidence="4">Heterodimer of a large and a small subunit.</text>
</comment>